<dbReference type="PRINTS" id="PR01755">
    <property type="entry name" value="SECFTRNLCASE"/>
</dbReference>
<protein>
    <recommendedName>
        <fullName evidence="2">Protein translocase subunit SecF</fullName>
    </recommendedName>
</protein>
<dbReference type="NCBIfam" id="TIGR00916">
    <property type="entry name" value="2A0604s01"/>
    <property type="match status" value="1"/>
</dbReference>
<dbReference type="NCBIfam" id="TIGR00966">
    <property type="entry name" value="transloc_SecF"/>
    <property type="match status" value="1"/>
</dbReference>
<dbReference type="GO" id="GO:0005886">
    <property type="term" value="C:plasma membrane"/>
    <property type="evidence" value="ECO:0007669"/>
    <property type="project" value="UniProtKB-SubCell"/>
</dbReference>
<feature type="transmembrane region" description="Helical" evidence="10">
    <location>
        <begin position="190"/>
        <end position="211"/>
    </location>
</feature>
<evidence type="ECO:0000256" key="3">
    <source>
        <dbReference type="ARBA" id="ARBA00022448"/>
    </source>
</evidence>
<keyword evidence="4" id="KW-1003">Cell membrane</keyword>
<comment type="subcellular location">
    <subcellularLocation>
        <location evidence="1">Cell membrane</location>
        <topology evidence="1">Multi-pass membrane protein</topology>
    </subcellularLocation>
</comment>
<evidence type="ECO:0000256" key="2">
    <source>
        <dbReference type="ARBA" id="ARBA00015792"/>
    </source>
</evidence>
<feature type="transmembrane region" description="Helical" evidence="10">
    <location>
        <begin position="139"/>
        <end position="156"/>
    </location>
</feature>
<accession>A0A381YJ79</accession>
<evidence type="ECO:0000256" key="9">
    <source>
        <dbReference type="ARBA" id="ARBA00023136"/>
    </source>
</evidence>
<feature type="transmembrane region" description="Helical" evidence="10">
    <location>
        <begin position="266"/>
        <end position="293"/>
    </location>
</feature>
<keyword evidence="8" id="KW-0811">Translocation</keyword>
<evidence type="ECO:0000256" key="5">
    <source>
        <dbReference type="ARBA" id="ARBA00022692"/>
    </source>
</evidence>
<dbReference type="InterPro" id="IPR022645">
    <property type="entry name" value="SecD/SecF_bac"/>
</dbReference>
<proteinExistence type="inferred from homology"/>
<keyword evidence="6" id="KW-0653">Protein transport</keyword>
<dbReference type="AlphaFoldDB" id="A0A381YJ79"/>
<keyword evidence="5 10" id="KW-0812">Transmembrane</keyword>
<keyword evidence="3" id="KW-0813">Transport</keyword>
<dbReference type="Gene3D" id="1.20.1640.10">
    <property type="entry name" value="Multidrug efflux transporter AcrB transmembrane domain"/>
    <property type="match status" value="1"/>
</dbReference>
<feature type="transmembrane region" description="Helical" evidence="10">
    <location>
        <begin position="21"/>
        <end position="44"/>
    </location>
</feature>
<evidence type="ECO:0000256" key="8">
    <source>
        <dbReference type="ARBA" id="ARBA00023010"/>
    </source>
</evidence>
<organism evidence="12">
    <name type="scientific">marine metagenome</name>
    <dbReference type="NCBI Taxonomy" id="408172"/>
    <lineage>
        <taxon>unclassified sequences</taxon>
        <taxon>metagenomes</taxon>
        <taxon>ecological metagenomes</taxon>
    </lineage>
</organism>
<keyword evidence="7 10" id="KW-1133">Transmembrane helix</keyword>
<feature type="domain" description="Protein export membrane protein SecD/SecF C-terminal" evidence="11">
    <location>
        <begin position="118"/>
        <end position="293"/>
    </location>
</feature>
<dbReference type="Pfam" id="PF07549">
    <property type="entry name" value="Sec_GG"/>
    <property type="match status" value="1"/>
</dbReference>
<dbReference type="HAMAP" id="MF_01464_B">
    <property type="entry name" value="SecF_B"/>
    <property type="match status" value="1"/>
</dbReference>
<evidence type="ECO:0000256" key="6">
    <source>
        <dbReference type="ARBA" id="ARBA00022927"/>
    </source>
</evidence>
<dbReference type="EMBL" id="UINC01018377">
    <property type="protein sequence ID" value="SVA77146.1"/>
    <property type="molecule type" value="Genomic_DNA"/>
</dbReference>
<evidence type="ECO:0000256" key="1">
    <source>
        <dbReference type="ARBA" id="ARBA00004651"/>
    </source>
</evidence>
<gene>
    <name evidence="12" type="ORF">METZ01_LOCUS130000</name>
</gene>
<dbReference type="InterPro" id="IPR022646">
    <property type="entry name" value="SecD/SecF_CS"/>
</dbReference>
<feature type="transmembrane region" description="Helical" evidence="10">
    <location>
        <begin position="242"/>
        <end position="260"/>
    </location>
</feature>
<dbReference type="GO" id="GO:0015450">
    <property type="term" value="F:protein-transporting ATPase activity"/>
    <property type="evidence" value="ECO:0007669"/>
    <property type="project" value="InterPro"/>
</dbReference>
<reference evidence="12" key="1">
    <citation type="submission" date="2018-05" db="EMBL/GenBank/DDBJ databases">
        <authorList>
            <person name="Lanie J.A."/>
            <person name="Ng W.-L."/>
            <person name="Kazmierczak K.M."/>
            <person name="Andrzejewski T.M."/>
            <person name="Davidsen T.M."/>
            <person name="Wayne K.J."/>
            <person name="Tettelin H."/>
            <person name="Glass J.I."/>
            <person name="Rusch D."/>
            <person name="Podicherti R."/>
            <person name="Tsui H.-C.T."/>
            <person name="Winkler M.E."/>
        </authorList>
    </citation>
    <scope>NUCLEOTIDE SEQUENCE</scope>
</reference>
<dbReference type="GO" id="GO:0006886">
    <property type="term" value="P:intracellular protein transport"/>
    <property type="evidence" value="ECO:0007669"/>
    <property type="project" value="InterPro"/>
</dbReference>
<evidence type="ECO:0000256" key="4">
    <source>
        <dbReference type="ARBA" id="ARBA00022475"/>
    </source>
</evidence>
<evidence type="ECO:0000313" key="12">
    <source>
        <dbReference type="EMBL" id="SVA77146.1"/>
    </source>
</evidence>
<evidence type="ECO:0000256" key="7">
    <source>
        <dbReference type="ARBA" id="ARBA00022989"/>
    </source>
</evidence>
<evidence type="ECO:0000256" key="10">
    <source>
        <dbReference type="SAM" id="Phobius"/>
    </source>
</evidence>
<dbReference type="SUPFAM" id="SSF82866">
    <property type="entry name" value="Multidrug efflux transporter AcrB transmembrane domain"/>
    <property type="match status" value="1"/>
</dbReference>
<dbReference type="PANTHER" id="PTHR30081">
    <property type="entry name" value="PROTEIN-EXPORT MEMBRANE PROTEIN SEC"/>
    <property type="match status" value="1"/>
</dbReference>
<dbReference type="PANTHER" id="PTHR30081:SF8">
    <property type="entry name" value="PROTEIN TRANSLOCASE SUBUNIT SECF"/>
    <property type="match status" value="1"/>
</dbReference>
<dbReference type="InterPro" id="IPR005665">
    <property type="entry name" value="SecF_bac"/>
</dbReference>
<sequence>MQLFKDETRFDFMGKIKAAMIISGIVILIGLGSIVISGGLKYGIDFAGGTLVQLQFKSPPDIEVIRDGLKTIGLGESTIQEFGSKKDILIKVERSEEKLEAVGAMVKRSLSGKFHFDDIIVERVEMVGPKVGRDLREKALLSILYAIIGIVIYISWRFEFQYAIAAIIALIHDVLVTMGAFSVLDKEFTLVIVAAFLTIIGYSLNDTIVVFDRIRENLRRKGKRSLSEIINSSINQTLSRTLLTSGTTLLVVLALFFFGGEIIHDFSFALLVGVFVGTYSSIFIASVFLVYWASRKTAHR</sequence>
<feature type="transmembrane region" description="Helical" evidence="10">
    <location>
        <begin position="163"/>
        <end position="184"/>
    </location>
</feature>
<dbReference type="InterPro" id="IPR055344">
    <property type="entry name" value="SecD_SecF_C_bact"/>
</dbReference>
<name>A0A381YJ79_9ZZZZ</name>
<keyword evidence="9 10" id="KW-0472">Membrane</keyword>
<dbReference type="InterPro" id="IPR022813">
    <property type="entry name" value="SecD/SecF_arch_bac"/>
</dbReference>
<dbReference type="InterPro" id="IPR048634">
    <property type="entry name" value="SecD_SecF_C"/>
</dbReference>
<dbReference type="FunFam" id="1.20.1640.10:FF:000024">
    <property type="entry name" value="Multifunctional fusion protein"/>
    <property type="match status" value="1"/>
</dbReference>
<evidence type="ECO:0000259" key="11">
    <source>
        <dbReference type="Pfam" id="PF02355"/>
    </source>
</evidence>
<dbReference type="Pfam" id="PF02355">
    <property type="entry name" value="SecD_SecF_C"/>
    <property type="match status" value="1"/>
</dbReference>